<accession>A0A4Z2CXA1</accession>
<keyword evidence="1" id="KW-0479">Metal-binding</keyword>
<dbReference type="GO" id="GO:0008270">
    <property type="term" value="F:zinc ion binding"/>
    <property type="evidence" value="ECO:0007669"/>
    <property type="project" value="UniProtKB-KW"/>
</dbReference>
<evidence type="ECO:0000256" key="2">
    <source>
        <dbReference type="SAM" id="Phobius"/>
    </source>
</evidence>
<keyword evidence="5" id="KW-1185">Reference proteome</keyword>
<keyword evidence="2" id="KW-1133">Transmembrane helix</keyword>
<name>A0A4Z2CXA1_SCHJA</name>
<feature type="domain" description="C2H2-type" evidence="3">
    <location>
        <begin position="81"/>
        <end position="109"/>
    </location>
</feature>
<evidence type="ECO:0000256" key="1">
    <source>
        <dbReference type="PROSITE-ProRule" id="PRU00042"/>
    </source>
</evidence>
<dbReference type="EMBL" id="SKCS01000403">
    <property type="protein sequence ID" value="TNN08774.1"/>
    <property type="molecule type" value="Genomic_DNA"/>
</dbReference>
<evidence type="ECO:0000313" key="5">
    <source>
        <dbReference type="Proteomes" id="UP000311919"/>
    </source>
</evidence>
<reference evidence="4 5" key="1">
    <citation type="submission" date="2019-03" db="EMBL/GenBank/DDBJ databases">
        <title>An improved genome assembly of the fluke Schistosoma japonicum.</title>
        <authorList>
            <person name="Hu W."/>
            <person name="Luo F."/>
            <person name="Yin M."/>
            <person name="Mo X."/>
            <person name="Sun C."/>
            <person name="Wu Q."/>
            <person name="Zhu B."/>
            <person name="Xiang M."/>
            <person name="Wang J."/>
            <person name="Wang Y."/>
            <person name="Zhang T."/>
            <person name="Xu B."/>
            <person name="Zheng H."/>
            <person name="Feng Z."/>
        </authorList>
    </citation>
    <scope>NUCLEOTIDE SEQUENCE [LARGE SCALE GENOMIC DNA]</scope>
    <source>
        <strain evidence="4">HuSjv2</strain>
        <tissue evidence="4">Worms</tissue>
    </source>
</reference>
<dbReference type="EMBL" id="SKCS01000403">
    <property type="protein sequence ID" value="TNN08772.1"/>
    <property type="molecule type" value="Genomic_DNA"/>
</dbReference>
<protein>
    <submittedName>
        <fullName evidence="4">Zinc finger, C2H2-type domain-containing protein isoform 1</fullName>
    </submittedName>
</protein>
<dbReference type="Proteomes" id="UP000311919">
    <property type="component" value="Unassembled WGS sequence"/>
</dbReference>
<keyword evidence="1" id="KW-0862">Zinc</keyword>
<dbReference type="OrthoDB" id="4507at2759"/>
<dbReference type="PANTHER" id="PTHR21385:SF0">
    <property type="entry name" value="RE51073P"/>
    <property type="match status" value="1"/>
</dbReference>
<evidence type="ECO:0000259" key="3">
    <source>
        <dbReference type="PROSITE" id="PS50157"/>
    </source>
</evidence>
<comment type="caution">
    <text evidence="4">The sequence shown here is derived from an EMBL/GenBank/DDBJ whole genome shotgun (WGS) entry which is preliminary data.</text>
</comment>
<proteinExistence type="predicted"/>
<dbReference type="PROSITE" id="PS50157">
    <property type="entry name" value="ZINC_FINGER_C2H2_2"/>
    <property type="match status" value="1"/>
</dbReference>
<feature type="transmembrane region" description="Helical" evidence="2">
    <location>
        <begin position="209"/>
        <end position="228"/>
    </location>
</feature>
<sequence>MQILCVCYLIIASISSIYTNIVLDKCSISQSRLARSILNELVFPLFQYANVVVNEQCPFNPKHDIYSIHEQMKNKISDYDWECQLCGKRFYTERSFDLHIGNRHKANAYSINRTICLSSYCSLLRCSVLKPEIDYGNQIFWDEALCDPLSFEDISKQCEDIINKCAPVNDSSGIQLRQLLRSTLCDHLSCDRYWILPDSHVKTPVLQKFLTAFIVTAGLLIYYSVIFMRLSLSFCRLRVSNLSISCTKKTSQSY</sequence>
<organism evidence="4 5">
    <name type="scientific">Schistosoma japonicum</name>
    <name type="common">Blood fluke</name>
    <dbReference type="NCBI Taxonomy" id="6182"/>
    <lineage>
        <taxon>Eukaryota</taxon>
        <taxon>Metazoa</taxon>
        <taxon>Spiralia</taxon>
        <taxon>Lophotrochozoa</taxon>
        <taxon>Platyhelminthes</taxon>
        <taxon>Trematoda</taxon>
        <taxon>Digenea</taxon>
        <taxon>Strigeidida</taxon>
        <taxon>Schistosomatoidea</taxon>
        <taxon>Schistosomatidae</taxon>
        <taxon>Schistosoma</taxon>
    </lineage>
</organism>
<dbReference type="InterPro" id="IPR013087">
    <property type="entry name" value="Znf_C2H2_type"/>
</dbReference>
<evidence type="ECO:0000313" key="4">
    <source>
        <dbReference type="EMBL" id="TNN08774.1"/>
    </source>
</evidence>
<dbReference type="PROSITE" id="PS00028">
    <property type="entry name" value="ZINC_FINGER_C2H2_1"/>
    <property type="match status" value="1"/>
</dbReference>
<keyword evidence="2" id="KW-0472">Membrane</keyword>
<keyword evidence="2" id="KW-0812">Transmembrane</keyword>
<keyword evidence="1" id="KW-0863">Zinc-finger</keyword>
<dbReference type="AlphaFoldDB" id="A0A4Z2CXA1"/>
<dbReference type="PANTHER" id="PTHR21385">
    <property type="entry name" value="ZINC FINGER PROTEIN-RELATED"/>
    <property type="match status" value="1"/>
</dbReference>
<gene>
    <name evidence="4" type="ORF">EWB00_006769</name>
</gene>